<organism evidence="2 3">
    <name type="scientific">Planococcus halotolerans</name>
    <dbReference type="NCBI Taxonomy" id="2233542"/>
    <lineage>
        <taxon>Bacteria</taxon>
        <taxon>Bacillati</taxon>
        <taxon>Bacillota</taxon>
        <taxon>Bacilli</taxon>
        <taxon>Bacillales</taxon>
        <taxon>Caryophanaceae</taxon>
        <taxon>Planococcus</taxon>
    </lineage>
</organism>
<keyword evidence="3" id="KW-1185">Reference proteome</keyword>
<evidence type="ECO:0000313" key="3">
    <source>
        <dbReference type="Proteomes" id="UP000251002"/>
    </source>
</evidence>
<evidence type="ECO:0000256" key="1">
    <source>
        <dbReference type="SAM" id="Phobius"/>
    </source>
</evidence>
<dbReference type="EMBL" id="QLZR01000006">
    <property type="protein sequence ID" value="RAZ75413.1"/>
    <property type="molecule type" value="Genomic_DNA"/>
</dbReference>
<accession>A0A365KQF0</accession>
<proteinExistence type="predicted"/>
<dbReference type="Proteomes" id="UP000251002">
    <property type="component" value="Unassembled WGS sequence"/>
</dbReference>
<name>A0A365KQF0_9BACL</name>
<keyword evidence="1" id="KW-1133">Transmembrane helix</keyword>
<comment type="caution">
    <text evidence="2">The sequence shown here is derived from an EMBL/GenBank/DDBJ whole genome shotgun (WGS) entry which is preliminary data.</text>
</comment>
<dbReference type="RefSeq" id="WP_112224224.1">
    <property type="nucleotide sequence ID" value="NZ_CP047673.1"/>
</dbReference>
<protein>
    <submittedName>
        <fullName evidence="2">Uncharacterized protein</fullName>
    </submittedName>
</protein>
<keyword evidence="1" id="KW-0472">Membrane</keyword>
<dbReference type="AlphaFoldDB" id="A0A365KQF0"/>
<gene>
    <name evidence="2" type="ORF">DP120_13630</name>
</gene>
<reference evidence="2 3" key="1">
    <citation type="submission" date="2018-06" db="EMBL/GenBank/DDBJ databases">
        <title>The draft genome sequences of strains SCU63 and S1.</title>
        <authorList>
            <person name="Gan L."/>
        </authorList>
    </citation>
    <scope>NUCLEOTIDE SEQUENCE [LARGE SCALE GENOMIC DNA]</scope>
    <source>
        <strain evidence="2 3">SCU63</strain>
    </source>
</reference>
<evidence type="ECO:0000313" key="2">
    <source>
        <dbReference type="EMBL" id="RAZ75413.1"/>
    </source>
</evidence>
<sequence length="109" mass="12409">MKKTNIWIILGIVAAAAFLIFLFVPRENVPPPNTRVVLEHTFRTYIAPSCFQEADATNYLEESTLQQARELNYPPHTECTAEAFEGNVESRFTSILKEFGVIEKESGDW</sequence>
<keyword evidence="1" id="KW-0812">Transmembrane</keyword>
<feature type="transmembrane region" description="Helical" evidence="1">
    <location>
        <begin position="6"/>
        <end position="25"/>
    </location>
</feature>